<dbReference type="InterPro" id="IPR016193">
    <property type="entry name" value="Cytidine_deaminase-like"/>
</dbReference>
<sequence>MRSTVSSIPPIDHRQYLILALDEARKSPPKPTNFCVGACIVDPSTSPTPTVLCTGYTLELEGNTHAEQNCFSKLASIYGCTVSEIGWHLSSDAILYTTLEPCNKRSIGNMACVDRILRVKGREGEQVLKRIVVGVQEPETFVGKNEGMEKLREADVEVVLAEGLQEEILRVATAGHI</sequence>
<dbReference type="GO" id="GO:0003824">
    <property type="term" value="F:catalytic activity"/>
    <property type="evidence" value="ECO:0007669"/>
    <property type="project" value="InterPro"/>
</dbReference>
<dbReference type="InterPro" id="IPR002125">
    <property type="entry name" value="CMP_dCMP_dom"/>
</dbReference>
<reference evidence="2" key="1">
    <citation type="journal article" date="2020" name="Stud. Mycol.">
        <title>101 Dothideomycetes genomes: a test case for predicting lifestyles and emergence of pathogens.</title>
        <authorList>
            <person name="Haridas S."/>
            <person name="Albert R."/>
            <person name="Binder M."/>
            <person name="Bloem J."/>
            <person name="Labutti K."/>
            <person name="Salamov A."/>
            <person name="Andreopoulos B."/>
            <person name="Baker S."/>
            <person name="Barry K."/>
            <person name="Bills G."/>
            <person name="Bluhm B."/>
            <person name="Cannon C."/>
            <person name="Castanera R."/>
            <person name="Culley D."/>
            <person name="Daum C."/>
            <person name="Ezra D."/>
            <person name="Gonzalez J."/>
            <person name="Henrissat B."/>
            <person name="Kuo A."/>
            <person name="Liang C."/>
            <person name="Lipzen A."/>
            <person name="Lutzoni F."/>
            <person name="Magnuson J."/>
            <person name="Mondo S."/>
            <person name="Nolan M."/>
            <person name="Ohm R."/>
            <person name="Pangilinan J."/>
            <person name="Park H.-J."/>
            <person name="Ramirez L."/>
            <person name="Alfaro M."/>
            <person name="Sun H."/>
            <person name="Tritt A."/>
            <person name="Yoshinaga Y."/>
            <person name="Zwiers L.-H."/>
            <person name="Turgeon B."/>
            <person name="Goodwin S."/>
            <person name="Spatafora J."/>
            <person name="Crous P."/>
            <person name="Grigoriev I."/>
        </authorList>
    </citation>
    <scope>NUCLEOTIDE SEQUENCE</scope>
    <source>
        <strain evidence="2">CBS 116435</strain>
    </source>
</reference>
<dbReference type="AlphaFoldDB" id="A0A9P4Q6E7"/>
<accession>A0A9P4Q6E7</accession>
<evidence type="ECO:0000259" key="1">
    <source>
        <dbReference type="PROSITE" id="PS51747"/>
    </source>
</evidence>
<dbReference type="EMBL" id="MU003802">
    <property type="protein sequence ID" value="KAF2720158.1"/>
    <property type="molecule type" value="Genomic_DNA"/>
</dbReference>
<dbReference type="SUPFAM" id="SSF53927">
    <property type="entry name" value="Cytidine deaminase-like"/>
    <property type="match status" value="1"/>
</dbReference>
<dbReference type="GO" id="GO:0006139">
    <property type="term" value="P:nucleobase-containing compound metabolic process"/>
    <property type="evidence" value="ECO:0007669"/>
    <property type="project" value="UniProtKB-ARBA"/>
</dbReference>
<gene>
    <name evidence="2" type="ORF">K431DRAFT_227026</name>
</gene>
<comment type="caution">
    <text evidence="2">The sequence shown here is derived from an EMBL/GenBank/DDBJ whole genome shotgun (WGS) entry which is preliminary data.</text>
</comment>
<evidence type="ECO:0000313" key="3">
    <source>
        <dbReference type="Proteomes" id="UP000799441"/>
    </source>
</evidence>
<feature type="domain" description="CMP/dCMP-type deaminase" evidence="1">
    <location>
        <begin position="11"/>
        <end position="167"/>
    </location>
</feature>
<name>A0A9P4Q6E7_9PEZI</name>
<dbReference type="PROSITE" id="PS51747">
    <property type="entry name" value="CYT_DCMP_DEAMINASES_2"/>
    <property type="match status" value="1"/>
</dbReference>
<proteinExistence type="predicted"/>
<dbReference type="Proteomes" id="UP000799441">
    <property type="component" value="Unassembled WGS sequence"/>
</dbReference>
<keyword evidence="3" id="KW-1185">Reference proteome</keyword>
<dbReference type="Gene3D" id="3.40.140.10">
    <property type="entry name" value="Cytidine Deaminase, domain 2"/>
    <property type="match status" value="1"/>
</dbReference>
<organism evidence="2 3">
    <name type="scientific">Polychaeton citri CBS 116435</name>
    <dbReference type="NCBI Taxonomy" id="1314669"/>
    <lineage>
        <taxon>Eukaryota</taxon>
        <taxon>Fungi</taxon>
        <taxon>Dikarya</taxon>
        <taxon>Ascomycota</taxon>
        <taxon>Pezizomycotina</taxon>
        <taxon>Dothideomycetes</taxon>
        <taxon>Dothideomycetidae</taxon>
        <taxon>Capnodiales</taxon>
        <taxon>Capnodiaceae</taxon>
        <taxon>Polychaeton</taxon>
    </lineage>
</organism>
<dbReference type="Pfam" id="PF18785">
    <property type="entry name" value="Inv-AAD"/>
    <property type="match status" value="1"/>
</dbReference>
<dbReference type="OrthoDB" id="252265at2759"/>
<protein>
    <recommendedName>
        <fullName evidence="1">CMP/dCMP-type deaminase domain-containing protein</fullName>
    </recommendedName>
</protein>
<evidence type="ECO:0000313" key="2">
    <source>
        <dbReference type="EMBL" id="KAF2720158.1"/>
    </source>
</evidence>